<feature type="transmembrane region" description="Helical" evidence="23">
    <location>
        <begin position="289"/>
        <end position="310"/>
    </location>
</feature>
<dbReference type="PROSITE" id="PS00428">
    <property type="entry name" value="FTSW_RODA_SPOVE"/>
    <property type="match status" value="1"/>
</dbReference>
<keyword evidence="12" id="KW-0131">Cell cycle</keyword>
<reference evidence="24 25" key="1">
    <citation type="submission" date="2015-08" db="EMBL/GenBank/DDBJ databases">
        <title>The complete genome sequence of Bacillus beveridgei MLTeJB.</title>
        <authorList>
            <person name="Hanson T.E."/>
            <person name="Mesa C."/>
            <person name="Basesman S.M."/>
            <person name="Oremland R.S."/>
        </authorList>
    </citation>
    <scope>NUCLEOTIDE SEQUENCE [LARGE SCALE GENOMIC DNA]</scope>
    <source>
        <strain evidence="24 25">MLTeJB</strain>
    </source>
</reference>
<evidence type="ECO:0000256" key="9">
    <source>
        <dbReference type="ARBA" id="ARBA00022984"/>
    </source>
</evidence>
<dbReference type="GO" id="GO:0005886">
    <property type="term" value="C:plasma membrane"/>
    <property type="evidence" value="ECO:0007669"/>
    <property type="project" value="UniProtKB-SubCell"/>
</dbReference>
<keyword evidence="8" id="KW-0133">Cell shape</keyword>
<dbReference type="InterPro" id="IPR001182">
    <property type="entry name" value="FtsW/RodA"/>
</dbReference>
<evidence type="ECO:0000256" key="2">
    <source>
        <dbReference type="ARBA" id="ARBA00004752"/>
    </source>
</evidence>
<keyword evidence="13" id="KW-0961">Cell wall biogenesis/degradation</keyword>
<evidence type="ECO:0000256" key="6">
    <source>
        <dbReference type="ARBA" id="ARBA00022679"/>
    </source>
</evidence>
<evidence type="ECO:0000256" key="11">
    <source>
        <dbReference type="ARBA" id="ARBA00023136"/>
    </source>
</evidence>
<feature type="transmembrane region" description="Helical" evidence="23">
    <location>
        <begin position="156"/>
        <end position="174"/>
    </location>
</feature>
<keyword evidence="3" id="KW-1003">Cell membrane</keyword>
<comment type="catalytic activity">
    <reaction evidence="20">
        <text>[GlcNAc-(1-&gt;4)-Mur2Ac(oyl-L-Ala-gamma-D-Glu-L-Lys-D-Ala-D-Ala)](n)-di-trans,octa-cis-undecaprenyl diphosphate + beta-D-GlcNAc-(1-&gt;4)-Mur2Ac(oyl-L-Ala-gamma-D-Glu-L-Lys-D-Ala-D-Ala)-di-trans,octa-cis-undecaprenyl diphosphate = [GlcNAc-(1-&gt;4)-Mur2Ac(oyl-L-Ala-gamma-D-Glu-L-Lys-D-Ala-D-Ala)](n+1)-di-trans,octa-cis-undecaprenyl diphosphate + di-trans,octa-cis-undecaprenyl diphosphate + H(+)</text>
        <dbReference type="Rhea" id="RHEA:23708"/>
        <dbReference type="Rhea" id="RHEA-COMP:9602"/>
        <dbReference type="Rhea" id="RHEA-COMP:9603"/>
        <dbReference type="ChEBI" id="CHEBI:15378"/>
        <dbReference type="ChEBI" id="CHEBI:58405"/>
        <dbReference type="ChEBI" id="CHEBI:60033"/>
        <dbReference type="ChEBI" id="CHEBI:78435"/>
        <dbReference type="EC" id="2.4.99.28"/>
    </reaction>
</comment>
<proteinExistence type="inferred from homology"/>
<dbReference type="PANTHER" id="PTHR30474">
    <property type="entry name" value="CELL CYCLE PROTEIN"/>
    <property type="match status" value="1"/>
</dbReference>
<evidence type="ECO:0000256" key="8">
    <source>
        <dbReference type="ARBA" id="ARBA00022960"/>
    </source>
</evidence>
<evidence type="ECO:0000256" key="23">
    <source>
        <dbReference type="SAM" id="Phobius"/>
    </source>
</evidence>
<keyword evidence="11 23" id="KW-0472">Membrane</keyword>
<feature type="transmembrane region" description="Helical" evidence="23">
    <location>
        <begin position="180"/>
        <end position="196"/>
    </location>
</feature>
<dbReference type="NCBIfam" id="TIGR02614">
    <property type="entry name" value="ftsW"/>
    <property type="match status" value="1"/>
</dbReference>
<evidence type="ECO:0000256" key="5">
    <source>
        <dbReference type="ARBA" id="ARBA00022676"/>
    </source>
</evidence>
<dbReference type="PATRIC" id="fig|632773.3.peg.779"/>
<evidence type="ECO:0000256" key="7">
    <source>
        <dbReference type="ARBA" id="ARBA00022692"/>
    </source>
</evidence>
<feature type="transmembrane region" description="Helical" evidence="23">
    <location>
        <begin position="21"/>
        <end position="45"/>
    </location>
</feature>
<evidence type="ECO:0000256" key="17">
    <source>
        <dbReference type="ARBA" id="ARBA00041185"/>
    </source>
</evidence>
<evidence type="ECO:0000256" key="16">
    <source>
        <dbReference type="ARBA" id="ARBA00038053"/>
    </source>
</evidence>
<dbReference type="GO" id="GO:0051301">
    <property type="term" value="P:cell division"/>
    <property type="evidence" value="ECO:0007669"/>
    <property type="project" value="UniProtKB-KW"/>
</dbReference>
<protein>
    <recommendedName>
        <fullName evidence="17">Probable peptidoglycan glycosyltransferase FtsW</fullName>
        <ecNumber evidence="19">2.4.99.28</ecNumber>
    </recommendedName>
    <alternativeName>
        <fullName evidence="18">Cell division protein FtsW</fullName>
    </alternativeName>
    <alternativeName>
        <fullName evidence="15">Cell wall polymerase</fullName>
    </alternativeName>
    <alternativeName>
        <fullName evidence="14">Peptidoglycan polymerase</fullName>
    </alternativeName>
</protein>
<evidence type="ECO:0000256" key="15">
    <source>
        <dbReference type="ARBA" id="ARBA00033270"/>
    </source>
</evidence>
<dbReference type="InterPro" id="IPR018365">
    <property type="entry name" value="Cell_cycle_FtsW-rel_CS"/>
</dbReference>
<dbReference type="GO" id="GO:0015648">
    <property type="term" value="F:lipid-linked peptidoglycan transporter activity"/>
    <property type="evidence" value="ECO:0007669"/>
    <property type="project" value="TreeGrafter"/>
</dbReference>
<dbReference type="GO" id="GO:0071555">
    <property type="term" value="P:cell wall organization"/>
    <property type="evidence" value="ECO:0007669"/>
    <property type="project" value="UniProtKB-KW"/>
</dbReference>
<evidence type="ECO:0000256" key="22">
    <source>
        <dbReference type="SAM" id="MobiDB-lite"/>
    </source>
</evidence>
<evidence type="ECO:0000256" key="3">
    <source>
        <dbReference type="ARBA" id="ARBA00022475"/>
    </source>
</evidence>
<comment type="pathway">
    <text evidence="2">Cell wall biogenesis; peptidoglycan biosynthesis.</text>
</comment>
<dbReference type="Proteomes" id="UP000094463">
    <property type="component" value="Chromosome"/>
</dbReference>
<evidence type="ECO:0000313" key="24">
    <source>
        <dbReference type="EMBL" id="AOM82114.1"/>
    </source>
</evidence>
<evidence type="ECO:0000256" key="21">
    <source>
        <dbReference type="ARBA" id="ARBA00049966"/>
    </source>
</evidence>
<keyword evidence="10 23" id="KW-1133">Transmembrane helix</keyword>
<evidence type="ECO:0000256" key="13">
    <source>
        <dbReference type="ARBA" id="ARBA00023316"/>
    </source>
</evidence>
<dbReference type="EMBL" id="CP012502">
    <property type="protein sequence ID" value="AOM82114.1"/>
    <property type="molecule type" value="Genomic_DNA"/>
</dbReference>
<evidence type="ECO:0000256" key="10">
    <source>
        <dbReference type="ARBA" id="ARBA00022989"/>
    </source>
</evidence>
<keyword evidence="6" id="KW-0808">Transferase</keyword>
<dbReference type="GO" id="GO:0008955">
    <property type="term" value="F:peptidoglycan glycosyltransferase activity"/>
    <property type="evidence" value="ECO:0007669"/>
    <property type="project" value="UniProtKB-EC"/>
</dbReference>
<dbReference type="STRING" id="632773.BBEV_0742"/>
<sequence length="412" mass="46053">MALQFLREGGYQVKSTEKKPFFMDWYLLVGTLLMGIFGLVMIYSASYVRGYDMYGNLTHFFDRQLQWLLISVILLSFFMFFPYRRFAGMMKLLVLGSMFLLILVLIPGVGVEVNHATRWIDVPGLGRIQPSEFVKLASILYLAHVYSRKQSYINQFWKGIFPPLVIIGGFFFLILQQPDLGTAVSIIGVAVIIAFTSGARIMHLTGLAAVVIVVVTYYARSEEYRMSRITGFMRPFELEQTQGFQVVQSYIAIAHGGLTGTGLGQSVQKLFYLPEAHTDFILAIVSEELGVLGIGFALLVMLIIISRGIMIGIRCRDSFGSLLAYGISFQLAIQVVFNAGAVSGLLPITGIPFPFLSYGGSSLMVTFVMMGILINISRKMQQDHYFAESGQRPEEAVLSFEEEDVKRTDSVR</sequence>
<dbReference type="EC" id="2.4.99.28" evidence="19"/>
<comment type="function">
    <text evidence="21">Peptidoglycan polymerase that is essential for cell division.</text>
</comment>
<keyword evidence="4 24" id="KW-0132">Cell division</keyword>
<feature type="transmembrane region" description="Helical" evidence="23">
    <location>
        <begin position="355"/>
        <end position="376"/>
    </location>
</feature>
<dbReference type="GO" id="GO:0032153">
    <property type="term" value="C:cell division site"/>
    <property type="evidence" value="ECO:0007669"/>
    <property type="project" value="TreeGrafter"/>
</dbReference>
<organism evidence="24 25">
    <name type="scientific">Salisediminibacterium beveridgei</name>
    <dbReference type="NCBI Taxonomy" id="632773"/>
    <lineage>
        <taxon>Bacteria</taxon>
        <taxon>Bacillati</taxon>
        <taxon>Bacillota</taxon>
        <taxon>Bacilli</taxon>
        <taxon>Bacillales</taxon>
        <taxon>Bacillaceae</taxon>
        <taxon>Salisediminibacterium</taxon>
    </lineage>
</organism>
<evidence type="ECO:0000256" key="4">
    <source>
        <dbReference type="ARBA" id="ARBA00022618"/>
    </source>
</evidence>
<gene>
    <name evidence="24" type="primary">spoVE</name>
    <name evidence="24" type="ORF">BBEV_0742</name>
</gene>
<comment type="similarity">
    <text evidence="16">Belongs to the SEDS family. FtsW subfamily.</text>
</comment>
<dbReference type="PANTHER" id="PTHR30474:SF2">
    <property type="entry name" value="PEPTIDOGLYCAN GLYCOSYLTRANSFERASE FTSW-RELATED"/>
    <property type="match status" value="1"/>
</dbReference>
<feature type="transmembrane region" description="Helical" evidence="23">
    <location>
        <begin position="65"/>
        <end position="83"/>
    </location>
</feature>
<evidence type="ECO:0000256" key="12">
    <source>
        <dbReference type="ARBA" id="ARBA00023306"/>
    </source>
</evidence>
<dbReference type="GO" id="GO:0008360">
    <property type="term" value="P:regulation of cell shape"/>
    <property type="evidence" value="ECO:0007669"/>
    <property type="project" value="UniProtKB-KW"/>
</dbReference>
<evidence type="ECO:0000256" key="18">
    <source>
        <dbReference type="ARBA" id="ARBA00041418"/>
    </source>
</evidence>
<evidence type="ECO:0000256" key="14">
    <source>
        <dbReference type="ARBA" id="ARBA00032370"/>
    </source>
</evidence>
<feature type="region of interest" description="Disordered" evidence="22">
    <location>
        <begin position="392"/>
        <end position="412"/>
    </location>
</feature>
<keyword evidence="7 23" id="KW-0812">Transmembrane</keyword>
<evidence type="ECO:0000256" key="20">
    <source>
        <dbReference type="ARBA" id="ARBA00049902"/>
    </source>
</evidence>
<evidence type="ECO:0000256" key="1">
    <source>
        <dbReference type="ARBA" id="ARBA00004651"/>
    </source>
</evidence>
<keyword evidence="9" id="KW-0573">Peptidoglycan synthesis</keyword>
<dbReference type="Pfam" id="PF01098">
    <property type="entry name" value="FTSW_RODA_SPOVE"/>
    <property type="match status" value="1"/>
</dbReference>
<accession>A0A1D7QSX0</accession>
<feature type="transmembrane region" description="Helical" evidence="23">
    <location>
        <begin position="92"/>
        <end position="110"/>
    </location>
</feature>
<name>A0A1D7QSX0_9BACI</name>
<evidence type="ECO:0000313" key="25">
    <source>
        <dbReference type="Proteomes" id="UP000094463"/>
    </source>
</evidence>
<dbReference type="AlphaFoldDB" id="A0A1D7QSX0"/>
<evidence type="ECO:0000256" key="19">
    <source>
        <dbReference type="ARBA" id="ARBA00044770"/>
    </source>
</evidence>
<dbReference type="GO" id="GO:0009252">
    <property type="term" value="P:peptidoglycan biosynthetic process"/>
    <property type="evidence" value="ECO:0007669"/>
    <property type="project" value="UniProtKB-KW"/>
</dbReference>
<dbReference type="KEGG" id="bbev:BBEV_0742"/>
<keyword evidence="25" id="KW-1185">Reference proteome</keyword>
<feature type="transmembrane region" description="Helical" evidence="23">
    <location>
        <begin position="322"/>
        <end position="349"/>
    </location>
</feature>
<feature type="transmembrane region" description="Helical" evidence="23">
    <location>
        <begin position="201"/>
        <end position="219"/>
    </location>
</feature>
<dbReference type="InterPro" id="IPR013437">
    <property type="entry name" value="FtsW"/>
</dbReference>
<comment type="subcellular location">
    <subcellularLocation>
        <location evidence="1">Cell membrane</location>
        <topology evidence="1">Multi-pass membrane protein</topology>
    </subcellularLocation>
</comment>
<keyword evidence="5" id="KW-0328">Glycosyltransferase</keyword>